<dbReference type="NCBIfam" id="TIGR00239">
    <property type="entry name" value="2oxo_dh_E1"/>
    <property type="match status" value="1"/>
</dbReference>
<dbReference type="Pfam" id="PF02779">
    <property type="entry name" value="Transket_pyr"/>
    <property type="match status" value="1"/>
</dbReference>
<dbReference type="AlphaFoldDB" id="A0A8J7MCF7"/>
<dbReference type="Gene3D" id="3.40.50.12470">
    <property type="match status" value="1"/>
</dbReference>
<gene>
    <name evidence="9" type="ORF">JIN82_04890</name>
</gene>
<dbReference type="GO" id="GO:0045252">
    <property type="term" value="C:oxoglutarate dehydrogenase complex"/>
    <property type="evidence" value="ECO:0007669"/>
    <property type="project" value="TreeGrafter"/>
</dbReference>
<evidence type="ECO:0000313" key="9">
    <source>
        <dbReference type="EMBL" id="MBK1790491.1"/>
    </source>
</evidence>
<dbReference type="InterPro" id="IPR032106">
    <property type="entry name" value="2-oxogl_dehyd_N"/>
</dbReference>
<dbReference type="GO" id="GO:0004591">
    <property type="term" value="F:oxoglutarate dehydrogenase (succinyl-transferring) activity"/>
    <property type="evidence" value="ECO:0007669"/>
    <property type="project" value="UniProtKB-EC"/>
</dbReference>
<dbReference type="Pfam" id="PF16870">
    <property type="entry name" value="OxoGdeHyase_C"/>
    <property type="match status" value="1"/>
</dbReference>
<dbReference type="SMART" id="SM00861">
    <property type="entry name" value="Transket_pyr"/>
    <property type="match status" value="1"/>
</dbReference>
<dbReference type="Gene3D" id="3.40.50.970">
    <property type="match status" value="1"/>
</dbReference>
<evidence type="ECO:0000256" key="4">
    <source>
        <dbReference type="ARBA" id="ARBA00012280"/>
    </source>
</evidence>
<accession>A0A8J7MCF7</accession>
<dbReference type="InterPro" id="IPR029061">
    <property type="entry name" value="THDP-binding"/>
</dbReference>
<keyword evidence="10" id="KW-1185">Reference proteome</keyword>
<dbReference type="EMBL" id="JAENIM010000022">
    <property type="protein sequence ID" value="MBK1790491.1"/>
    <property type="molecule type" value="Genomic_DNA"/>
</dbReference>
<dbReference type="NCBIfam" id="NF006914">
    <property type="entry name" value="PRK09404.1"/>
    <property type="match status" value="1"/>
</dbReference>
<dbReference type="InterPro" id="IPR042179">
    <property type="entry name" value="KGD_C_sf"/>
</dbReference>
<dbReference type="InterPro" id="IPR031717">
    <property type="entry name" value="ODO-1/KGD_C"/>
</dbReference>
<comment type="caution">
    <text evidence="9">The sequence shown here is derived from an EMBL/GenBank/DDBJ whole genome shotgun (WGS) entry which is preliminary data.</text>
</comment>
<name>A0A8J7MCF7_9BACT</name>
<dbReference type="EC" id="1.2.4.2" evidence="4"/>
<protein>
    <recommendedName>
        <fullName evidence="4">oxoglutarate dehydrogenase (succinyl-transferring)</fullName>
        <ecNumber evidence="4">1.2.4.2</ecNumber>
    </recommendedName>
</protein>
<dbReference type="InterPro" id="IPR005475">
    <property type="entry name" value="Transketolase-like_Pyr-bd"/>
</dbReference>
<evidence type="ECO:0000313" key="10">
    <source>
        <dbReference type="Proteomes" id="UP000624703"/>
    </source>
</evidence>
<dbReference type="GO" id="GO:0005829">
    <property type="term" value="C:cytosol"/>
    <property type="evidence" value="ECO:0007669"/>
    <property type="project" value="TreeGrafter"/>
</dbReference>
<dbReference type="SUPFAM" id="SSF52518">
    <property type="entry name" value="Thiamin diphosphate-binding fold (THDP-binding)"/>
    <property type="match status" value="2"/>
</dbReference>
<evidence type="ECO:0000256" key="2">
    <source>
        <dbReference type="ARBA" id="ARBA00003906"/>
    </source>
</evidence>
<evidence type="ECO:0000256" key="5">
    <source>
        <dbReference type="ARBA" id="ARBA00023002"/>
    </source>
</evidence>
<comment type="cofactor">
    <cofactor evidence="1">
        <name>thiamine diphosphate</name>
        <dbReference type="ChEBI" id="CHEBI:58937"/>
    </cofactor>
</comment>
<dbReference type="GO" id="GO:0006099">
    <property type="term" value="P:tricarboxylic acid cycle"/>
    <property type="evidence" value="ECO:0007669"/>
    <property type="project" value="TreeGrafter"/>
</dbReference>
<feature type="domain" description="Transketolase-like pyrimidine-binding" evidence="8">
    <location>
        <begin position="606"/>
        <end position="799"/>
    </location>
</feature>
<dbReference type="Gene3D" id="1.10.287.1150">
    <property type="entry name" value="TPP helical domain"/>
    <property type="match status" value="1"/>
</dbReference>
<feature type="region of interest" description="Disordered" evidence="7">
    <location>
        <begin position="45"/>
        <end position="64"/>
    </location>
</feature>
<dbReference type="Gene3D" id="3.40.50.11610">
    <property type="entry name" value="Multifunctional 2-oxoglutarate metabolism enzyme, C-terminal domain"/>
    <property type="match status" value="1"/>
</dbReference>
<dbReference type="Proteomes" id="UP000624703">
    <property type="component" value="Unassembled WGS sequence"/>
</dbReference>
<dbReference type="CDD" id="cd02016">
    <property type="entry name" value="TPP_E1_OGDC_like"/>
    <property type="match status" value="1"/>
</dbReference>
<dbReference type="Pfam" id="PF00676">
    <property type="entry name" value="E1_dh"/>
    <property type="match status" value="1"/>
</dbReference>
<comment type="similarity">
    <text evidence="3">Belongs to the alpha-ketoglutarate dehydrogenase family.</text>
</comment>
<dbReference type="PANTHER" id="PTHR23152:SF4">
    <property type="entry name" value="2-OXOADIPATE DEHYDROGENASE COMPLEX COMPONENT E1"/>
    <property type="match status" value="1"/>
</dbReference>
<dbReference type="InterPro" id="IPR001017">
    <property type="entry name" value="DH_E1"/>
</dbReference>
<evidence type="ECO:0000256" key="1">
    <source>
        <dbReference type="ARBA" id="ARBA00001964"/>
    </source>
</evidence>
<dbReference type="PIRSF" id="PIRSF000157">
    <property type="entry name" value="Oxoglu_dh_E1"/>
    <property type="match status" value="1"/>
</dbReference>
<sequence length="947" mass="106207">MNSNVSPRGNAHLLEQKYEQWCDNPMSVEADWAAFFEGFELGVTQSESTDSEQTATQAAPAASIPVVSQPEQLPASTGVPVLDDEMLEFRGKVVSMIYHFRRMGHTQAHVDPLRDDAELNPTLSINSFGFTSADLEREASSVYYYDGKKVPLKEMFAGLEKAFCGKIGFEFMHIHDRDVREWIIDRIEQKPFEPQLSKESISKALRWILEPELFEAFLGKKFLGEKRFSIEGGEGLLVLLNSILEKCPELKCKEIEMGMAHRGRLSVLRNFLKKSLTTILYEFTPNYVPGYTDGDGDVKYHLGYEVERKLADGKKVRVSLAANPSHLEAVNAVVEGKARARQRINHGRITAEGAEVNRETVLPVLIHGDAAMAGQGSVTEVLNLSQLPGYKTGGTVHLVVNNQIGFTTMPADARSSIYATDVAKMIDAPILHVNGESPEDLIWAAELALEFRQKFQRDIVIDMYCYRRHGHNEADQAAFTQPQTARAISQRLPAGQLYKNQLIESGSLSEVEAQNIEMSVQEELENGYNKLQKHLEAGDRSIFSESTGESQPKYSHEPCQTGISPAELMDIGGKLTTLPEGFNLHPTLAKRFIPRRQSALELGGTFDWAFAESLAWGALLKEGKPVRLSGQDVRRGTFSHRHAVFYDSNNRERYIPLNHLSEDQGKFCIYNSLLSEAAVLGFDYGYSLGMPDMLIMWEAQFGDFSNGAQVIIDQFISTAETKWRTNSSIVMLLPHGHDGMGPEHSSARPERFLQLCAKDNIIVANLTTPAQYFHVLRRQLHRDFCKPLVIMTPKSLLTRPEAVSTIEDFTDGSCFQELLPDSKTFANPEKVERVIFCTGKVFYDLVAHREAAGIENVAIIRVEQLYPFNHELLDLLLTEFTEVKDWVWCQEEPKNMGAYSFINPILGEHLQVYIKYAGRVASPSPATGFKAKHIAQQKELVEAAFQV</sequence>
<dbReference type="RefSeq" id="WP_200310525.1">
    <property type="nucleotide sequence ID" value="NZ_JAENIM010000022.1"/>
</dbReference>
<reference evidence="9" key="1">
    <citation type="submission" date="2021-01" db="EMBL/GenBank/DDBJ databases">
        <title>Modified the classification status of verrucomicrobia.</title>
        <authorList>
            <person name="Feng X."/>
        </authorList>
    </citation>
    <scope>NUCLEOTIDE SEQUENCE</scope>
    <source>
        <strain evidence="9">_KCTC 22039</strain>
    </source>
</reference>
<keyword evidence="6" id="KW-0786">Thiamine pyrophosphate</keyword>
<keyword evidence="5 9" id="KW-0560">Oxidoreductase</keyword>
<dbReference type="Pfam" id="PF16078">
    <property type="entry name" value="2-oxogl_dehyd_N"/>
    <property type="match status" value="1"/>
</dbReference>
<dbReference type="GO" id="GO:0030976">
    <property type="term" value="F:thiamine pyrophosphate binding"/>
    <property type="evidence" value="ECO:0007669"/>
    <property type="project" value="InterPro"/>
</dbReference>
<dbReference type="PANTHER" id="PTHR23152">
    <property type="entry name" value="2-OXOGLUTARATE DEHYDROGENASE"/>
    <property type="match status" value="1"/>
</dbReference>
<proteinExistence type="inferred from homology"/>
<dbReference type="InterPro" id="IPR011603">
    <property type="entry name" value="2oxoglutarate_DH_E1"/>
</dbReference>
<comment type="function">
    <text evidence="2">E1 component of the 2-oxoglutarate dehydrogenase (OGDH) complex which catalyzes the decarboxylation of 2-oxoglutarate, the first step in the conversion of 2-oxoglutarate to succinyl-CoA and CO(2).</text>
</comment>
<evidence type="ECO:0000256" key="6">
    <source>
        <dbReference type="ARBA" id="ARBA00023052"/>
    </source>
</evidence>
<evidence type="ECO:0000256" key="3">
    <source>
        <dbReference type="ARBA" id="ARBA00006936"/>
    </source>
</evidence>
<evidence type="ECO:0000259" key="8">
    <source>
        <dbReference type="SMART" id="SM00861"/>
    </source>
</evidence>
<organism evidence="9 10">
    <name type="scientific">Persicirhabdus sediminis</name>
    <dbReference type="NCBI Taxonomy" id="454144"/>
    <lineage>
        <taxon>Bacteria</taxon>
        <taxon>Pseudomonadati</taxon>
        <taxon>Verrucomicrobiota</taxon>
        <taxon>Verrucomicrobiia</taxon>
        <taxon>Verrucomicrobiales</taxon>
        <taxon>Verrucomicrobiaceae</taxon>
        <taxon>Persicirhabdus</taxon>
    </lineage>
</organism>
<feature type="compositionally biased region" description="Polar residues" evidence="7">
    <location>
        <begin position="45"/>
        <end position="57"/>
    </location>
</feature>
<evidence type="ECO:0000256" key="7">
    <source>
        <dbReference type="SAM" id="MobiDB-lite"/>
    </source>
</evidence>
<dbReference type="NCBIfam" id="NF008907">
    <property type="entry name" value="PRK12270.1"/>
    <property type="match status" value="1"/>
</dbReference>